<accession>A0AAN6TBV6</accession>
<evidence type="ECO:0000313" key="2">
    <source>
        <dbReference type="Proteomes" id="UP001302812"/>
    </source>
</evidence>
<evidence type="ECO:0000313" key="1">
    <source>
        <dbReference type="EMBL" id="KAK4111480.1"/>
    </source>
</evidence>
<protein>
    <submittedName>
        <fullName evidence="1">Uncharacterized protein</fullName>
    </submittedName>
</protein>
<organism evidence="1 2">
    <name type="scientific">Canariomyces notabilis</name>
    <dbReference type="NCBI Taxonomy" id="2074819"/>
    <lineage>
        <taxon>Eukaryota</taxon>
        <taxon>Fungi</taxon>
        <taxon>Dikarya</taxon>
        <taxon>Ascomycota</taxon>
        <taxon>Pezizomycotina</taxon>
        <taxon>Sordariomycetes</taxon>
        <taxon>Sordariomycetidae</taxon>
        <taxon>Sordariales</taxon>
        <taxon>Chaetomiaceae</taxon>
        <taxon>Canariomyces</taxon>
    </lineage>
</organism>
<sequence length="60" mass="6726">MSRLAGVVIWLGRSYPWRGGGSLHFAESGNRDKYQQDSSYIHSHALAHANWISIQRLATA</sequence>
<reference evidence="1" key="1">
    <citation type="journal article" date="2023" name="Mol. Phylogenet. Evol.">
        <title>Genome-scale phylogeny and comparative genomics of the fungal order Sordariales.</title>
        <authorList>
            <person name="Hensen N."/>
            <person name="Bonometti L."/>
            <person name="Westerberg I."/>
            <person name="Brannstrom I.O."/>
            <person name="Guillou S."/>
            <person name="Cros-Aarteil S."/>
            <person name="Calhoun S."/>
            <person name="Haridas S."/>
            <person name="Kuo A."/>
            <person name="Mondo S."/>
            <person name="Pangilinan J."/>
            <person name="Riley R."/>
            <person name="LaButti K."/>
            <person name="Andreopoulos B."/>
            <person name="Lipzen A."/>
            <person name="Chen C."/>
            <person name="Yan M."/>
            <person name="Daum C."/>
            <person name="Ng V."/>
            <person name="Clum A."/>
            <person name="Steindorff A."/>
            <person name="Ohm R.A."/>
            <person name="Martin F."/>
            <person name="Silar P."/>
            <person name="Natvig D.O."/>
            <person name="Lalanne C."/>
            <person name="Gautier V."/>
            <person name="Ament-Velasquez S.L."/>
            <person name="Kruys A."/>
            <person name="Hutchinson M.I."/>
            <person name="Powell A.J."/>
            <person name="Barry K."/>
            <person name="Miller A.N."/>
            <person name="Grigoriev I.V."/>
            <person name="Debuchy R."/>
            <person name="Gladieux P."/>
            <person name="Hiltunen Thoren M."/>
            <person name="Johannesson H."/>
        </authorList>
    </citation>
    <scope>NUCLEOTIDE SEQUENCE</scope>
    <source>
        <strain evidence="1">CBS 508.74</strain>
    </source>
</reference>
<dbReference type="EMBL" id="MU853346">
    <property type="protein sequence ID" value="KAK4111480.1"/>
    <property type="molecule type" value="Genomic_DNA"/>
</dbReference>
<gene>
    <name evidence="1" type="ORF">N656DRAFT_780775</name>
</gene>
<dbReference type="AlphaFoldDB" id="A0AAN6TBV6"/>
<keyword evidence="2" id="KW-1185">Reference proteome</keyword>
<dbReference type="GeneID" id="89939571"/>
<proteinExistence type="predicted"/>
<name>A0AAN6TBV6_9PEZI</name>
<reference evidence="1" key="2">
    <citation type="submission" date="2023-05" db="EMBL/GenBank/DDBJ databases">
        <authorList>
            <consortium name="Lawrence Berkeley National Laboratory"/>
            <person name="Steindorff A."/>
            <person name="Hensen N."/>
            <person name="Bonometti L."/>
            <person name="Westerberg I."/>
            <person name="Brannstrom I.O."/>
            <person name="Guillou S."/>
            <person name="Cros-Aarteil S."/>
            <person name="Calhoun S."/>
            <person name="Haridas S."/>
            <person name="Kuo A."/>
            <person name="Mondo S."/>
            <person name="Pangilinan J."/>
            <person name="Riley R."/>
            <person name="Labutti K."/>
            <person name="Andreopoulos B."/>
            <person name="Lipzen A."/>
            <person name="Chen C."/>
            <person name="Yanf M."/>
            <person name="Daum C."/>
            <person name="Ng V."/>
            <person name="Clum A."/>
            <person name="Ohm R."/>
            <person name="Martin F."/>
            <person name="Silar P."/>
            <person name="Natvig D."/>
            <person name="Lalanne C."/>
            <person name="Gautier V."/>
            <person name="Ament-Velasquez S.L."/>
            <person name="Kruys A."/>
            <person name="Hutchinson M.I."/>
            <person name="Powell A.J."/>
            <person name="Barry K."/>
            <person name="Miller A.N."/>
            <person name="Grigoriev I.V."/>
            <person name="Debuchy R."/>
            <person name="Gladieux P."/>
            <person name="Thoren M.H."/>
            <person name="Johannesson H."/>
        </authorList>
    </citation>
    <scope>NUCLEOTIDE SEQUENCE</scope>
    <source>
        <strain evidence="1">CBS 508.74</strain>
    </source>
</reference>
<comment type="caution">
    <text evidence="1">The sequence shown here is derived from an EMBL/GenBank/DDBJ whole genome shotgun (WGS) entry which is preliminary data.</text>
</comment>
<dbReference type="RefSeq" id="XP_064669050.1">
    <property type="nucleotide sequence ID" value="XM_064815446.1"/>
</dbReference>
<dbReference type="Proteomes" id="UP001302812">
    <property type="component" value="Unassembled WGS sequence"/>
</dbReference>